<accession>L1LB97</accession>
<dbReference type="GeneID" id="15805059"/>
<dbReference type="EMBL" id="ACOU01000007">
    <property type="protein sequence ID" value="EKX72433.1"/>
    <property type="molecule type" value="Genomic_DNA"/>
</dbReference>
<comment type="caution">
    <text evidence="1">The sequence shown here is derived from an EMBL/GenBank/DDBJ whole genome shotgun (WGS) entry which is preliminary data.</text>
</comment>
<protein>
    <submittedName>
        <fullName evidence="1">Uncharacterized protein</fullName>
    </submittedName>
</protein>
<organism evidence="1 2">
    <name type="scientific">Theileria equi strain WA</name>
    <dbReference type="NCBI Taxonomy" id="1537102"/>
    <lineage>
        <taxon>Eukaryota</taxon>
        <taxon>Sar</taxon>
        <taxon>Alveolata</taxon>
        <taxon>Apicomplexa</taxon>
        <taxon>Aconoidasida</taxon>
        <taxon>Piroplasmida</taxon>
        <taxon>Theileriidae</taxon>
        <taxon>Theileria</taxon>
    </lineage>
</organism>
<keyword evidence="2" id="KW-1185">Reference proteome</keyword>
<sequence length="453" mass="51261">MSKVNLDIHPEKYQSPGNGIKGTEKDFLGKYTTYYYTNGAEKFTLTGLSYKNTRFSTVVLTPITDVKNVVTYFENGNKKLLIIYIKTTTKHFYYTNNNAISNTNSNTEFADFVTKDGRALGEDPELKEILQKIEDDKKLYYNDLSVELKDKLWRSSSVIFDLRKIPKQSYNSEVTDENITISEPTEIDNTYSRVEHGMASEPFYIKGVTLPNSESMTLDGGFPNDPLGKFYIYQKTDDYTNPLLVTLKVNVSGNVERYINSYYYLSKNSNNSDKWDISRVAGVDIGDSDIKAILDNIVDYNKLDVSGLPPTVSGKLKDLTKDLIIDLTKTIDTSVGNTKEYYSEGVHIPYIKEKIQVQSYSVIRHAHTFPSFTVKSIKTGSGDITEKQLPPYGTLLGGLNVYCKDNLYSDPVLIELFCLDTSGNEKYQSSTTLLFPRQKRTNGQDMLSVQLIC</sequence>
<name>L1LB97_THEEQ</name>
<evidence type="ECO:0000313" key="1">
    <source>
        <dbReference type="EMBL" id="EKX72433.1"/>
    </source>
</evidence>
<dbReference type="Proteomes" id="UP000031512">
    <property type="component" value="Unassembled WGS sequence"/>
</dbReference>
<proteinExistence type="predicted"/>
<dbReference type="AlphaFoldDB" id="L1LB97"/>
<evidence type="ECO:0000313" key="2">
    <source>
        <dbReference type="Proteomes" id="UP000031512"/>
    </source>
</evidence>
<reference evidence="1 2" key="1">
    <citation type="journal article" date="2012" name="BMC Genomics">
        <title>Comparative genomic analysis and phylogenetic position of Theileria equi.</title>
        <authorList>
            <person name="Kappmeyer L.S."/>
            <person name="Thiagarajan M."/>
            <person name="Herndon D.R."/>
            <person name="Ramsay J.D."/>
            <person name="Caler E."/>
            <person name="Djikeng A."/>
            <person name="Gillespie J.J."/>
            <person name="Lau A.O."/>
            <person name="Roalson E.H."/>
            <person name="Silva J.C."/>
            <person name="Silva M.G."/>
            <person name="Suarez C.E."/>
            <person name="Ueti M.W."/>
            <person name="Nene V.M."/>
            <person name="Mealey R.H."/>
            <person name="Knowles D.P."/>
            <person name="Brayton K.A."/>
        </authorList>
    </citation>
    <scope>NUCLEOTIDE SEQUENCE [LARGE SCALE GENOMIC DNA]</scope>
    <source>
        <strain evidence="1 2">WA</strain>
    </source>
</reference>
<gene>
    <name evidence="1" type="ORF">BEWA_049000</name>
</gene>
<dbReference type="RefSeq" id="XP_004831885.1">
    <property type="nucleotide sequence ID" value="XM_004831828.1"/>
</dbReference>
<dbReference type="VEuPathDB" id="PiroplasmaDB:BEWA_049000"/>
<dbReference type="KEGG" id="beq:BEWA_049000"/>